<dbReference type="PATRIC" id="fig|2702.100.peg.1127"/>
<dbReference type="AlphaFoldDB" id="A0A133NS95"/>
<gene>
    <name evidence="1" type="ORF">HMPREF3208_01142</name>
</gene>
<accession>A0A133NS95</accession>
<evidence type="ECO:0000313" key="1">
    <source>
        <dbReference type="EMBL" id="KXA19157.1"/>
    </source>
</evidence>
<reference evidence="1 2" key="1">
    <citation type="submission" date="2016-01" db="EMBL/GenBank/DDBJ databases">
        <authorList>
            <person name="Oliw E.H."/>
        </authorList>
    </citation>
    <scope>NUCLEOTIDE SEQUENCE [LARGE SCALE GENOMIC DNA]</scope>
    <source>
        <strain evidence="1 2">PSS_7772B</strain>
    </source>
</reference>
<dbReference type="OrthoDB" id="2055132at2"/>
<name>A0A133NS95_GARVA</name>
<sequence length="115" mass="13150">MGGIVVNKFELFSMIYYALNHYWKENKSEELTSFLSDMNPFLFDDIGSAVPSVYAKYSLLVNEEISIDNSFNIACKYVKSLGLQAVTDAFACVREDDWKARCVKYMSSSHKGQYI</sequence>
<organism evidence="1 2">
    <name type="scientific">Gardnerella vaginalis</name>
    <dbReference type="NCBI Taxonomy" id="2702"/>
    <lineage>
        <taxon>Bacteria</taxon>
        <taxon>Bacillati</taxon>
        <taxon>Actinomycetota</taxon>
        <taxon>Actinomycetes</taxon>
        <taxon>Bifidobacteriales</taxon>
        <taxon>Bifidobacteriaceae</taxon>
        <taxon>Gardnerella</taxon>
    </lineage>
</organism>
<protein>
    <submittedName>
        <fullName evidence="1">Uncharacterized protein</fullName>
    </submittedName>
</protein>
<proteinExistence type="predicted"/>
<evidence type="ECO:0000313" key="2">
    <source>
        <dbReference type="Proteomes" id="UP000070687"/>
    </source>
</evidence>
<dbReference type="Proteomes" id="UP000070687">
    <property type="component" value="Unassembled WGS sequence"/>
</dbReference>
<dbReference type="RefSeq" id="WP_064347496.1">
    <property type="nucleotide sequence ID" value="NZ_KQ956870.1"/>
</dbReference>
<dbReference type="EMBL" id="LRQB01000075">
    <property type="protein sequence ID" value="KXA19157.1"/>
    <property type="molecule type" value="Genomic_DNA"/>
</dbReference>
<comment type="caution">
    <text evidence="1">The sequence shown here is derived from an EMBL/GenBank/DDBJ whole genome shotgun (WGS) entry which is preliminary data.</text>
</comment>